<keyword evidence="2 5" id="KW-0378">Hydrolase</keyword>
<dbReference type="CDD" id="cd16031">
    <property type="entry name" value="G6S_like"/>
    <property type="match status" value="1"/>
</dbReference>
<dbReference type="PROSITE" id="PS00523">
    <property type="entry name" value="SULFATASE_1"/>
    <property type="match status" value="1"/>
</dbReference>
<keyword evidence="6" id="KW-1185">Reference proteome</keyword>
<evidence type="ECO:0000259" key="4">
    <source>
        <dbReference type="Pfam" id="PF16347"/>
    </source>
</evidence>
<organism evidence="5 6">
    <name type="scientific">Flammeovirga yaeyamensis</name>
    <dbReference type="NCBI Taxonomy" id="367791"/>
    <lineage>
        <taxon>Bacteria</taxon>
        <taxon>Pseudomonadati</taxon>
        <taxon>Bacteroidota</taxon>
        <taxon>Cytophagia</taxon>
        <taxon>Cytophagales</taxon>
        <taxon>Flammeovirgaceae</taxon>
        <taxon>Flammeovirga</taxon>
    </lineage>
</organism>
<gene>
    <name evidence="5" type="ORF">KMW28_21445</name>
</gene>
<dbReference type="Pfam" id="PF01663">
    <property type="entry name" value="Phosphodiest"/>
    <property type="match status" value="1"/>
</dbReference>
<evidence type="ECO:0000256" key="1">
    <source>
        <dbReference type="ARBA" id="ARBA00008779"/>
    </source>
</evidence>
<dbReference type="GO" id="GO:0016787">
    <property type="term" value="F:hydrolase activity"/>
    <property type="evidence" value="ECO:0007669"/>
    <property type="project" value="UniProtKB-KW"/>
</dbReference>
<dbReference type="KEGG" id="fya:KMW28_21445"/>
<dbReference type="InterPro" id="IPR017850">
    <property type="entry name" value="Alkaline_phosphatase_core_sf"/>
</dbReference>
<dbReference type="InterPro" id="IPR032506">
    <property type="entry name" value="SGSH_C"/>
</dbReference>
<sequence>MRFFLQILLISIAANVFAQKSDRPNIIYIMSDDHALQAISAYGHPVSDIAPTPNIDRIAKEGIKFDQSFVTNSLCGPSRATMLTGKYSHKNGFKTNSDQFDAGQQTWISILQKQGYTTGVIGKWHLKSTPQGFDHWNILNDQGEYFNPDFISGEDTTYVEGYTTDLITDYSLEWMEEQKNADKPFALLIHHKAPHRNWMPPIRYANEFDNVEFPVPDNYFDDYEGRQAAAEQEMNIYKDAQEGHDLKMSVAVGSDEWRKDIWPHLFNRLTDVQKEAWYKAYREKNDKMNAANMNDKEMALWKYQRYLQDYCATVKAVDENVGRVLDYLEENGLAENTIIVYTSDQGFYLGEHGWFDKRFMYEESFKTPLVMRYPKEIKAGKTTQAMVQNIDYGPTFLDYAGVEVPKDMQGTSLREIAKKGKTPKDWRKSVYYHYYEYPGFHKVKRQYGVRTDDYKLIHFYNNIDTYEFYDLKKDPSEMNNLIDDPKYQDKIEELRVELARLMKEADEPPYEEWKDTDYRKQARKRKMREKKLREQQLKKQQLQNK</sequence>
<name>A0AAX1NC01_9BACT</name>
<dbReference type="EMBL" id="CP076133">
    <property type="protein sequence ID" value="QWG04990.1"/>
    <property type="molecule type" value="Genomic_DNA"/>
</dbReference>
<evidence type="ECO:0000256" key="2">
    <source>
        <dbReference type="ARBA" id="ARBA00022801"/>
    </source>
</evidence>
<dbReference type="AlphaFoldDB" id="A0AAX1NC01"/>
<dbReference type="PANTHER" id="PTHR43108:SF6">
    <property type="entry name" value="N-SULPHOGLUCOSAMINE SULPHOHYDROLASE"/>
    <property type="match status" value="1"/>
</dbReference>
<protein>
    <submittedName>
        <fullName evidence="5">Sulfatase-like hydrolase/transferase</fullName>
    </submittedName>
</protein>
<proteinExistence type="inferred from homology"/>
<dbReference type="RefSeq" id="WP_169662321.1">
    <property type="nucleotide sequence ID" value="NZ_CP076133.1"/>
</dbReference>
<comment type="similarity">
    <text evidence="1">Belongs to the sulfatase family.</text>
</comment>
<dbReference type="PANTHER" id="PTHR43108">
    <property type="entry name" value="N-ACETYLGLUCOSAMINE-6-SULFATASE FAMILY MEMBER"/>
    <property type="match status" value="1"/>
</dbReference>
<dbReference type="SUPFAM" id="SSF53649">
    <property type="entry name" value="Alkaline phosphatase-like"/>
    <property type="match status" value="1"/>
</dbReference>
<dbReference type="Proteomes" id="UP000678679">
    <property type="component" value="Chromosome 2"/>
</dbReference>
<dbReference type="InterPro" id="IPR002591">
    <property type="entry name" value="Phosphodiest/P_Trfase"/>
</dbReference>
<dbReference type="Pfam" id="PF16347">
    <property type="entry name" value="SGSH_C"/>
    <property type="match status" value="1"/>
</dbReference>
<dbReference type="Gene3D" id="3.40.720.10">
    <property type="entry name" value="Alkaline Phosphatase, subunit A"/>
    <property type="match status" value="1"/>
</dbReference>
<evidence type="ECO:0000313" key="6">
    <source>
        <dbReference type="Proteomes" id="UP000678679"/>
    </source>
</evidence>
<dbReference type="PROSITE" id="PS00149">
    <property type="entry name" value="SULFATASE_2"/>
    <property type="match status" value="1"/>
</dbReference>
<feature type="region of interest" description="Disordered" evidence="3">
    <location>
        <begin position="507"/>
        <end position="545"/>
    </location>
</feature>
<evidence type="ECO:0000313" key="5">
    <source>
        <dbReference type="EMBL" id="QWG04990.1"/>
    </source>
</evidence>
<evidence type="ECO:0000256" key="3">
    <source>
        <dbReference type="SAM" id="MobiDB-lite"/>
    </source>
</evidence>
<dbReference type="InterPro" id="IPR024607">
    <property type="entry name" value="Sulfatase_CS"/>
</dbReference>
<accession>A0AAX1NC01</accession>
<feature type="domain" description="N-sulphoglucosamine sulphohydrolase C-terminal" evidence="4">
    <location>
        <begin position="350"/>
        <end position="503"/>
    </location>
</feature>
<feature type="compositionally biased region" description="Basic and acidic residues" evidence="3">
    <location>
        <begin position="507"/>
        <end position="520"/>
    </location>
</feature>
<feature type="compositionally biased region" description="Basic residues" evidence="3">
    <location>
        <begin position="521"/>
        <end position="530"/>
    </location>
</feature>
<reference evidence="5 6" key="1">
    <citation type="submission" date="2021-05" db="EMBL/GenBank/DDBJ databases">
        <title>Comparative genomic studies on the polysaccharide-degrading batcterial strains of the Flammeovirga genus.</title>
        <authorList>
            <person name="Zewei F."/>
            <person name="Zheng Z."/>
            <person name="Yu L."/>
            <person name="Ruyue G."/>
            <person name="Yanhong M."/>
            <person name="Yuanyuan C."/>
            <person name="Jingyan G."/>
            <person name="Wenjun H."/>
        </authorList>
    </citation>
    <scope>NUCLEOTIDE SEQUENCE [LARGE SCALE GENOMIC DNA]</scope>
    <source>
        <strain evidence="5 6">NBRC:100898</strain>
    </source>
</reference>